<evidence type="ECO:0000256" key="6">
    <source>
        <dbReference type="ARBA" id="ARBA00057703"/>
    </source>
</evidence>
<accession>A0A1S2XT68</accession>
<evidence type="ECO:0000256" key="8">
    <source>
        <dbReference type="PROSITE-ProRule" id="PRU00104"/>
    </source>
</evidence>
<dbReference type="Proteomes" id="UP000087171">
    <property type="component" value="Chromosome Ca3"/>
</dbReference>
<comment type="catalytic activity">
    <reaction evidence="1">
        <text>S-ubiquitinyl-[E2 ubiquitin-conjugating enzyme]-L-cysteine + [acceptor protein]-L-lysine = [E2 ubiquitin-conjugating enzyme]-L-cysteine + N(6)-ubiquitinyl-[acceptor protein]-L-lysine.</text>
        <dbReference type="EC" id="2.3.2.26"/>
    </reaction>
</comment>
<comment type="pathway">
    <text evidence="2">Protein modification; protein ubiquitination.</text>
</comment>
<dbReference type="SUPFAM" id="SSF56204">
    <property type="entry name" value="Hect, E3 ligase catalytic domain"/>
    <property type="match status" value="1"/>
</dbReference>
<organism evidence="10 11">
    <name type="scientific">Cicer arietinum</name>
    <name type="common">Chickpea</name>
    <name type="synonym">Garbanzo</name>
    <dbReference type="NCBI Taxonomy" id="3827"/>
    <lineage>
        <taxon>Eukaryota</taxon>
        <taxon>Viridiplantae</taxon>
        <taxon>Streptophyta</taxon>
        <taxon>Embryophyta</taxon>
        <taxon>Tracheophyta</taxon>
        <taxon>Spermatophyta</taxon>
        <taxon>Magnoliopsida</taxon>
        <taxon>eudicotyledons</taxon>
        <taxon>Gunneridae</taxon>
        <taxon>Pentapetalae</taxon>
        <taxon>rosids</taxon>
        <taxon>fabids</taxon>
        <taxon>Fabales</taxon>
        <taxon>Fabaceae</taxon>
        <taxon>Papilionoideae</taxon>
        <taxon>50 kb inversion clade</taxon>
        <taxon>NPAAA clade</taxon>
        <taxon>Hologalegina</taxon>
        <taxon>IRL clade</taxon>
        <taxon>Cicereae</taxon>
        <taxon>Cicer</taxon>
    </lineage>
</organism>
<evidence type="ECO:0000256" key="1">
    <source>
        <dbReference type="ARBA" id="ARBA00000885"/>
    </source>
</evidence>
<dbReference type="Gene3D" id="3.90.1750.10">
    <property type="entry name" value="Hect, E3 ligase catalytic domains"/>
    <property type="match status" value="1"/>
</dbReference>
<evidence type="ECO:0000256" key="3">
    <source>
        <dbReference type="ARBA" id="ARBA00012485"/>
    </source>
</evidence>
<dbReference type="Gene3D" id="3.30.2160.10">
    <property type="entry name" value="Hect, E3 ligase catalytic domain"/>
    <property type="match status" value="1"/>
</dbReference>
<dbReference type="Pfam" id="PF00632">
    <property type="entry name" value="HECT"/>
    <property type="match status" value="1"/>
</dbReference>
<sequence>MDAHRKHQVSLRGASAKEITRDDLLQKVSRERELRNYAKRAASAALFIQRVWRRFKVTKMVALQLQQEWETSVNRYTGVMTAIWISNNLLRPFLFFITRFSNRYQKVHSKKIDSMRMCFTILLESLKSPDLKRNFCFLAIGTTEERRIWSYQAQHLTSLGFFILSEYSEYNSGAQDITIVTSLAMRILVILTDLKGWKGITDDNRLDADLSVKGLVEFTGSNKSSSYVSIARYISALDNYSSQTKVITHESDKFFITASAITLAVRPFYLNFFDGERPDILDVNHAAKQYIVHLMTIPWLVQLLPPVLLPALKHKSILFPCFQTLLILKENVLMEMSELAKSEVIVSFKEIPPVGWSLANFICLATGNENDSVDSRSFNQGLDWALYVHVIITLAESLLAYLYNIEWLKKKKKSFQTDVESLIQPGDMVLHEGEATHESLIMSYMDQFRPVCQQWHLTNLLASVNSDAIKKAETSISNSVVQLAKIDLGDVALFYSNFLRIFSALSPIRGSLPVLNMLSFTPGFLVRLWGVLEDSFFSADKHISDNHTSENAKHKDFEKIPKQASKDGGSKWVSALHKFTGKSQTATNCTDAIGSHAATSKVNLDSSDVWDIEPMRHGPQGIPKNMFAMLHLFCATYSHLLLVLDDIEFYEKQVPFKLEQQRRIASMLNTLVYNGLSHVNGHHSRALMDCAVRCLHLMYERDCRHPFCPPDLWLSPARKSRPPIAVAARTHEIFSANLRSDDSLTSLSVGSVITITPHVFPFEERVEMFREFIKMDKASRKMAGEISEPGSRAIEIVVRRGHIVEDGFRQLNSLGSKLKSSIHVSFVSECGLTEAGLDYGGLSKEFLTDMSKEAFAPEYGLFTQTSTSDRLLIPTPSARFLDNGLQMIEFLGRVVGKSFYEGILLDYSFSHVFVQKLLGRYSFLDELSTLDPELYRNLMYVKSYDGDVKELSLDFTVTEESFGKRHVIELKSGGKDISVTNENKMQYIHAMADYKLNQQILPFSNAFYRGLTDLISPSWLKLFNASEFNQLLSGGNYDIDIDDFKNNTRYTGGYNEGSRTIKIFWEVIKGFEPKERCMVLKFVTSCSRAPLLGFKYLQPPFTIHKVACDVPLWATIGGQDVERLPSASTCYNTLKLPTYKRPSTLRAKLLYAISSNAGFELS</sequence>
<dbReference type="KEGG" id="cam:101490788"/>
<dbReference type="FunFam" id="3.30.2410.10:FF:000017">
    <property type="entry name" value="E3 ubiquitin-protein ligase UPL7"/>
    <property type="match status" value="1"/>
</dbReference>
<dbReference type="SMART" id="SM00119">
    <property type="entry name" value="HECTc"/>
    <property type="match status" value="1"/>
</dbReference>
<evidence type="ECO:0000259" key="9">
    <source>
        <dbReference type="PROSITE" id="PS50237"/>
    </source>
</evidence>
<dbReference type="GeneID" id="101490788"/>
<dbReference type="InterPro" id="IPR044611">
    <property type="entry name" value="E3A/B/C-like"/>
</dbReference>
<keyword evidence="4" id="KW-0808">Transferase</keyword>
<name>A0A1S2XT68_CICAR</name>
<evidence type="ECO:0000313" key="12">
    <source>
        <dbReference type="RefSeq" id="XP_004494119.1"/>
    </source>
</evidence>
<dbReference type="PROSITE" id="PS50237">
    <property type="entry name" value="HECT"/>
    <property type="match status" value="1"/>
</dbReference>
<evidence type="ECO:0000313" key="14">
    <source>
        <dbReference type="RefSeq" id="XP_027188231.1"/>
    </source>
</evidence>
<proteinExistence type="inferred from homology"/>
<keyword evidence="5 8" id="KW-0833">Ubl conjugation pathway</keyword>
<dbReference type="InterPro" id="IPR000569">
    <property type="entry name" value="HECT_dom"/>
</dbReference>
<dbReference type="GO" id="GO:0000209">
    <property type="term" value="P:protein polyubiquitination"/>
    <property type="evidence" value="ECO:0007669"/>
    <property type="project" value="InterPro"/>
</dbReference>
<dbReference type="STRING" id="3827.A0A1S2XT68"/>
<dbReference type="PANTHER" id="PTHR45700">
    <property type="entry name" value="UBIQUITIN-PROTEIN LIGASE E3C"/>
    <property type="match status" value="1"/>
</dbReference>
<dbReference type="GO" id="GO:0061630">
    <property type="term" value="F:ubiquitin protein ligase activity"/>
    <property type="evidence" value="ECO:0007669"/>
    <property type="project" value="UniProtKB-EC"/>
</dbReference>
<dbReference type="RefSeq" id="XP_004494119.1">
    <property type="nucleotide sequence ID" value="XM_004494062.3"/>
</dbReference>
<dbReference type="RefSeq" id="XP_004494118.1">
    <property type="nucleotide sequence ID" value="XM_004494061.3"/>
</dbReference>
<evidence type="ECO:0000256" key="7">
    <source>
        <dbReference type="ARBA" id="ARBA00061247"/>
    </source>
</evidence>
<feature type="active site" description="Glycyl thioester intermediate" evidence="8">
    <location>
        <position position="1130"/>
    </location>
</feature>
<evidence type="ECO:0000313" key="13">
    <source>
        <dbReference type="RefSeq" id="XP_012569641.1"/>
    </source>
</evidence>
<dbReference type="RefSeq" id="XP_027188231.1">
    <property type="nucleotide sequence ID" value="XM_027332430.1"/>
</dbReference>
<comment type="similarity">
    <text evidence="7">Belongs to the UPL family.</text>
</comment>
<feature type="domain" description="HECT" evidence="9">
    <location>
        <begin position="818"/>
        <end position="1162"/>
    </location>
</feature>
<dbReference type="CDD" id="cd00078">
    <property type="entry name" value="HECTc"/>
    <property type="match status" value="1"/>
</dbReference>
<dbReference type="GO" id="GO:0006511">
    <property type="term" value="P:ubiquitin-dependent protein catabolic process"/>
    <property type="evidence" value="ECO:0007669"/>
    <property type="project" value="TreeGrafter"/>
</dbReference>
<dbReference type="PANTHER" id="PTHR45700:SF2">
    <property type="entry name" value="UBIQUITIN-PROTEIN LIGASE E3C"/>
    <property type="match status" value="1"/>
</dbReference>
<dbReference type="OrthoDB" id="8068875at2759"/>
<dbReference type="AlphaFoldDB" id="A0A1S2XT68"/>
<dbReference type="eggNOG" id="KOG4427">
    <property type="taxonomic scope" value="Eukaryota"/>
</dbReference>
<gene>
    <name evidence="11 12 13 14" type="primary">LOC101490788</name>
</gene>
<dbReference type="Gene3D" id="3.30.2410.10">
    <property type="entry name" value="Hect, E3 ligase catalytic domain"/>
    <property type="match status" value="1"/>
</dbReference>
<evidence type="ECO:0000256" key="2">
    <source>
        <dbReference type="ARBA" id="ARBA00004906"/>
    </source>
</evidence>
<dbReference type="EC" id="2.3.2.26" evidence="3"/>
<protein>
    <recommendedName>
        <fullName evidence="3">HECT-type E3 ubiquitin transferase</fullName>
        <ecNumber evidence="3">2.3.2.26</ecNumber>
    </recommendedName>
</protein>
<evidence type="ECO:0000256" key="5">
    <source>
        <dbReference type="ARBA" id="ARBA00022786"/>
    </source>
</evidence>
<dbReference type="InterPro" id="IPR035983">
    <property type="entry name" value="Hect_E3_ubiquitin_ligase"/>
</dbReference>
<dbReference type="RefSeq" id="XP_012569641.1">
    <property type="nucleotide sequence ID" value="XM_012714187.2"/>
</dbReference>
<reference evidence="10" key="1">
    <citation type="journal article" date="2013" name="Nat. Biotechnol.">
        <title>Draft genome sequence of chickpea (Cicer arietinum) provides a resource for trait improvement.</title>
        <authorList>
            <person name="Varshney R.K."/>
            <person name="Song C."/>
            <person name="Saxena R.K."/>
            <person name="Azam S."/>
            <person name="Yu S."/>
            <person name="Sharpe A.G."/>
            <person name="Cannon S."/>
            <person name="Baek J."/>
            <person name="Rosen B.D."/>
            <person name="Tar'an B."/>
            <person name="Millan T."/>
            <person name="Zhang X."/>
            <person name="Ramsay L.D."/>
            <person name="Iwata A."/>
            <person name="Wang Y."/>
            <person name="Nelson W."/>
            <person name="Farmer A.D."/>
            <person name="Gaur P.M."/>
            <person name="Soderlund C."/>
            <person name="Penmetsa R.V."/>
            <person name="Xu C."/>
            <person name="Bharti A.K."/>
            <person name="He W."/>
            <person name="Winter P."/>
            <person name="Zhao S."/>
            <person name="Hane J.K."/>
            <person name="Carrasquilla-Garcia N."/>
            <person name="Condie J.A."/>
            <person name="Upadhyaya H.D."/>
            <person name="Luo M.C."/>
            <person name="Thudi M."/>
            <person name="Gowda C.L."/>
            <person name="Singh N.P."/>
            <person name="Lichtenzveig J."/>
            <person name="Gali K.K."/>
            <person name="Rubio J."/>
            <person name="Nadarajan N."/>
            <person name="Dolezel J."/>
            <person name="Bansal K.C."/>
            <person name="Xu X."/>
            <person name="Edwards D."/>
            <person name="Zhang G."/>
            <person name="Kahl G."/>
            <person name="Gil J."/>
            <person name="Singh K.B."/>
            <person name="Datta S.K."/>
            <person name="Jackson S.A."/>
            <person name="Wang J."/>
            <person name="Cook D.R."/>
        </authorList>
    </citation>
    <scope>NUCLEOTIDE SEQUENCE [LARGE SCALE GENOMIC DNA]</scope>
    <source>
        <strain evidence="10">cv. CDC Frontier</strain>
    </source>
</reference>
<evidence type="ECO:0000313" key="11">
    <source>
        <dbReference type="RefSeq" id="XP_004494118.1"/>
    </source>
</evidence>
<keyword evidence="10" id="KW-1185">Reference proteome</keyword>
<comment type="function">
    <text evidence="6">Probable E3 ubiquitin-protein ligase which mediates ubiquitination and subsequent proteasomal degradation of target proteins.</text>
</comment>
<dbReference type="PaxDb" id="3827-XP_004494118.1"/>
<evidence type="ECO:0000313" key="10">
    <source>
        <dbReference type="Proteomes" id="UP000087171"/>
    </source>
</evidence>
<evidence type="ECO:0000256" key="4">
    <source>
        <dbReference type="ARBA" id="ARBA00022679"/>
    </source>
</evidence>
<reference evidence="11 12" key="2">
    <citation type="submission" date="2025-04" db="UniProtKB">
        <authorList>
            <consortium name="RefSeq"/>
        </authorList>
    </citation>
    <scope>IDENTIFICATION</scope>
    <source>
        <tissue evidence="11 12">Etiolated seedlings</tissue>
    </source>
</reference>
<dbReference type="FunFam" id="3.30.2160.10:FF:000002">
    <property type="entry name" value="Putative Ubiquitin-protein ligase E3C"/>
    <property type="match status" value="1"/>
</dbReference>